<protein>
    <recommendedName>
        <fullName evidence="4">GLTT repeat-containing protein</fullName>
    </recommendedName>
</protein>
<dbReference type="EMBL" id="RAWG01000031">
    <property type="protein sequence ID" value="RKH45730.1"/>
    <property type="molecule type" value="Genomic_DNA"/>
</dbReference>
<evidence type="ECO:0008006" key="4">
    <source>
        <dbReference type="Google" id="ProtNLM"/>
    </source>
</evidence>
<sequence length="318" mass="33363">MYVRPPHTPSLRSAFWLSLWFTTALVGCGAPLTAEEPTDAVDVGQSTQAVLSTNGLSTNGLSTNGLSTNGLSTNGLSTNGLSTNGLSTNGFNTWFTADPAAADMVMRYVAQCSLAAGKELVYQSPASGARYTWKGSLGLAPGWAGGAPATAAEQQVVSACLAAHANKYGVHVNISVLGRDAVGGAVPYTTDELSTYSEREACFFGNLFTAEGLFAANDGAYLDYDESTVRTCGLSSWSDTAACRPLTHVGACRYYCTLDATRTYYTRCTYNGVAYRPVTTRMQPQDVYRCGDGVCQLTEKCGSSNTALSCAADCGACP</sequence>
<reference evidence="3" key="1">
    <citation type="submission" date="2018-09" db="EMBL/GenBank/DDBJ databases">
        <authorList>
            <person name="Livingstone P.G."/>
            <person name="Whitworth D.E."/>
        </authorList>
    </citation>
    <scope>NUCLEOTIDE SEQUENCE [LARGE SCALE GENOMIC DNA]</scope>
    <source>
        <strain evidence="3">CA040B</strain>
    </source>
</reference>
<evidence type="ECO:0000313" key="2">
    <source>
        <dbReference type="EMBL" id="RKH45730.1"/>
    </source>
</evidence>
<dbReference type="AlphaFoldDB" id="A0A3A8NQR4"/>
<proteinExistence type="predicted"/>
<dbReference type="Proteomes" id="UP000273405">
    <property type="component" value="Unassembled WGS sequence"/>
</dbReference>
<feature type="signal peptide" evidence="1">
    <location>
        <begin position="1"/>
        <end position="26"/>
    </location>
</feature>
<comment type="caution">
    <text evidence="2">The sequence shown here is derived from an EMBL/GenBank/DDBJ whole genome shotgun (WGS) entry which is preliminary data.</text>
</comment>
<dbReference type="InterPro" id="IPR008164">
    <property type="entry name" value="XGLTT_rpt"/>
</dbReference>
<name>A0A3A8NQR4_9BACT</name>
<gene>
    <name evidence="2" type="ORF">D7X12_07085</name>
</gene>
<organism evidence="2 3">
    <name type="scientific">Corallococcus sicarius</name>
    <dbReference type="NCBI Taxonomy" id="2316726"/>
    <lineage>
        <taxon>Bacteria</taxon>
        <taxon>Pseudomonadati</taxon>
        <taxon>Myxococcota</taxon>
        <taxon>Myxococcia</taxon>
        <taxon>Myxococcales</taxon>
        <taxon>Cystobacterineae</taxon>
        <taxon>Myxococcaceae</taxon>
        <taxon>Corallococcus</taxon>
    </lineage>
</organism>
<accession>A0A3A8NQR4</accession>
<evidence type="ECO:0000256" key="1">
    <source>
        <dbReference type="SAM" id="SignalP"/>
    </source>
</evidence>
<dbReference type="PROSITE" id="PS51257">
    <property type="entry name" value="PROKAR_LIPOPROTEIN"/>
    <property type="match status" value="1"/>
</dbReference>
<keyword evidence="1" id="KW-0732">Signal</keyword>
<evidence type="ECO:0000313" key="3">
    <source>
        <dbReference type="Proteomes" id="UP000273405"/>
    </source>
</evidence>
<dbReference type="RefSeq" id="WP_120624499.1">
    <property type="nucleotide sequence ID" value="NZ_RAWG01000031.1"/>
</dbReference>
<keyword evidence="3" id="KW-1185">Reference proteome</keyword>
<dbReference type="Pfam" id="PF01744">
    <property type="entry name" value="GLTT"/>
    <property type="match status" value="1"/>
</dbReference>
<dbReference type="OrthoDB" id="5522160at2"/>
<feature type="chain" id="PRO_5017335791" description="GLTT repeat-containing protein" evidence="1">
    <location>
        <begin position="27"/>
        <end position="318"/>
    </location>
</feature>